<evidence type="ECO:0000259" key="2">
    <source>
        <dbReference type="PROSITE" id="PS50238"/>
    </source>
</evidence>
<comment type="caution">
    <text evidence="3">The sequence shown here is derived from an EMBL/GenBank/DDBJ whole genome shotgun (WGS) entry which is preliminary data.</text>
</comment>
<dbReference type="AlphaFoldDB" id="A0AAD7FEE9"/>
<organism evidence="3 4">
    <name type="scientific">Roridomyces roridus</name>
    <dbReference type="NCBI Taxonomy" id="1738132"/>
    <lineage>
        <taxon>Eukaryota</taxon>
        <taxon>Fungi</taxon>
        <taxon>Dikarya</taxon>
        <taxon>Basidiomycota</taxon>
        <taxon>Agaricomycotina</taxon>
        <taxon>Agaricomycetes</taxon>
        <taxon>Agaricomycetidae</taxon>
        <taxon>Agaricales</taxon>
        <taxon>Marasmiineae</taxon>
        <taxon>Mycenaceae</taxon>
        <taxon>Roridomyces</taxon>
    </lineage>
</organism>
<proteinExistence type="predicted"/>
<keyword evidence="4" id="KW-1185">Reference proteome</keyword>
<dbReference type="PANTHER" id="PTHR15228:SF25">
    <property type="entry name" value="F-BAR DOMAIN-CONTAINING PROTEIN"/>
    <property type="match status" value="1"/>
</dbReference>
<dbReference type="Proteomes" id="UP001221142">
    <property type="component" value="Unassembled WGS sequence"/>
</dbReference>
<dbReference type="InterPro" id="IPR051025">
    <property type="entry name" value="RhoGAP"/>
</dbReference>
<protein>
    <submittedName>
        <fullName evidence="3">Rho GTPase activation protein</fullName>
    </submittedName>
</protein>
<name>A0AAD7FEE9_9AGAR</name>
<dbReference type="SUPFAM" id="SSF48350">
    <property type="entry name" value="GTPase activation domain, GAP"/>
    <property type="match status" value="1"/>
</dbReference>
<dbReference type="PROSITE" id="PS50238">
    <property type="entry name" value="RHOGAP"/>
    <property type="match status" value="1"/>
</dbReference>
<evidence type="ECO:0000313" key="4">
    <source>
        <dbReference type="Proteomes" id="UP001221142"/>
    </source>
</evidence>
<dbReference type="GO" id="GO:0005938">
    <property type="term" value="C:cell cortex"/>
    <property type="evidence" value="ECO:0007669"/>
    <property type="project" value="TreeGrafter"/>
</dbReference>
<dbReference type="Gene3D" id="1.10.555.10">
    <property type="entry name" value="Rho GTPase activation protein"/>
    <property type="match status" value="1"/>
</dbReference>
<gene>
    <name evidence="3" type="ORF">FB45DRAFT_754979</name>
</gene>
<accession>A0AAD7FEE9</accession>
<dbReference type="PANTHER" id="PTHR15228">
    <property type="entry name" value="SPERMATHECAL PHYSIOLOGY VARIANT"/>
    <property type="match status" value="1"/>
</dbReference>
<dbReference type="GO" id="GO:0007165">
    <property type="term" value="P:signal transduction"/>
    <property type="evidence" value="ECO:0007669"/>
    <property type="project" value="InterPro"/>
</dbReference>
<evidence type="ECO:0000256" key="1">
    <source>
        <dbReference type="ARBA" id="ARBA00022468"/>
    </source>
</evidence>
<feature type="domain" description="Rho-GAP" evidence="2">
    <location>
        <begin position="24"/>
        <end position="211"/>
    </location>
</feature>
<dbReference type="SMART" id="SM00324">
    <property type="entry name" value="RhoGAP"/>
    <property type="match status" value="1"/>
</dbReference>
<feature type="non-terminal residue" evidence="3">
    <location>
        <position position="225"/>
    </location>
</feature>
<dbReference type="InterPro" id="IPR000198">
    <property type="entry name" value="RhoGAP_dom"/>
</dbReference>
<dbReference type="Pfam" id="PF00620">
    <property type="entry name" value="RhoGAP"/>
    <property type="match status" value="1"/>
</dbReference>
<evidence type="ECO:0000313" key="3">
    <source>
        <dbReference type="EMBL" id="KAJ7619287.1"/>
    </source>
</evidence>
<dbReference type="GO" id="GO:0060237">
    <property type="term" value="P:regulation of fungal-type cell wall organization"/>
    <property type="evidence" value="ECO:0007669"/>
    <property type="project" value="TreeGrafter"/>
</dbReference>
<reference evidence="3" key="1">
    <citation type="submission" date="2023-03" db="EMBL/GenBank/DDBJ databases">
        <title>Massive genome expansion in bonnet fungi (Mycena s.s.) driven by repeated elements and novel gene families across ecological guilds.</title>
        <authorList>
            <consortium name="Lawrence Berkeley National Laboratory"/>
            <person name="Harder C.B."/>
            <person name="Miyauchi S."/>
            <person name="Viragh M."/>
            <person name="Kuo A."/>
            <person name="Thoen E."/>
            <person name="Andreopoulos B."/>
            <person name="Lu D."/>
            <person name="Skrede I."/>
            <person name="Drula E."/>
            <person name="Henrissat B."/>
            <person name="Morin E."/>
            <person name="Kohler A."/>
            <person name="Barry K."/>
            <person name="LaButti K."/>
            <person name="Morin E."/>
            <person name="Salamov A."/>
            <person name="Lipzen A."/>
            <person name="Mereny Z."/>
            <person name="Hegedus B."/>
            <person name="Baldrian P."/>
            <person name="Stursova M."/>
            <person name="Weitz H."/>
            <person name="Taylor A."/>
            <person name="Grigoriev I.V."/>
            <person name="Nagy L.G."/>
            <person name="Martin F."/>
            <person name="Kauserud H."/>
        </authorList>
    </citation>
    <scope>NUCLEOTIDE SEQUENCE</scope>
    <source>
        <strain evidence="3">9284</strain>
    </source>
</reference>
<dbReference type="EMBL" id="JARKIF010000018">
    <property type="protein sequence ID" value="KAJ7619287.1"/>
    <property type="molecule type" value="Genomic_DNA"/>
</dbReference>
<dbReference type="InterPro" id="IPR008936">
    <property type="entry name" value="Rho_GTPase_activation_prot"/>
</dbReference>
<dbReference type="GO" id="GO:0005096">
    <property type="term" value="F:GTPase activator activity"/>
    <property type="evidence" value="ECO:0007669"/>
    <property type="project" value="UniProtKB-KW"/>
</dbReference>
<keyword evidence="1" id="KW-0343">GTPase activation</keyword>
<sequence length="225" mass="26237">VFGVRLKESLKYASKRVSTTGENGELREWGFVPIVIAKCGLFLKERATETPGIFHRNHSYNIRIERLKSLFDQPPQYGKSFKWEETRFTAYNVANVFLAFLNDLPEPAIPFSMYIPMREVMINTFHNRDETITEYKSLIHAMPTENLHLLLYVLHLLALFARKSAKNMMKTDELAKIFRHALFRHPSSVTPQHELDELVVQFLIEKQDRFMLPTSGTYVQPSEDD</sequence>